<sequence>MGFEQTLNELQAELATCIQSDNKESIPWSWLATTVSMILSDHSSGVSRPVVLAELEYAWHRYSSSEEQDSAVQRTLGGFFHRNNTAPGLAALFELRIAALEQLAHTSIWMWRLSGSDSAPKGMKPPRHSSAKQMSAFVHQRFYPMIESAEFEGFFSDKRVLYLTGLRGTASEEVLKLLPTTAAVFVLEVERDARLLGEFFGAEVVDGQPVPTKDPAFDAGQVWGVVDTVIQSGEEPTLSHCAMVEINVHPLGGGQPRLMAVEFRGADASLANVFHRGDYLGLVCAVTENSDTLSYGPQTLAFVLPSTAKVPEALATGLRSPRVRLSQVLPDTSQLTLLVRVVAVSANMPADGEPFRRALRVCDGTATRDATVWGTLALRVAGLRAGQTVLMRKFNAHEEQGTVMLNGSLDIGSGIDNVSSFPSVPHSAALRPIETLDGIREPASSYARVSVTRVEPLQNELRDARDFAAATKLVHALCGRRVTRNADGFVCEKCAQPVADTKSAFALAVDLDDGTAVVHARVAAHVAATMLATTPEHFLKLPSKAQQLAALKKPLGQAFVVCLTAFTLPDNTKDTLLRIDAVCSAADVGSLEETS</sequence>
<dbReference type="Pfam" id="PF17246">
    <property type="entry name" value="CDC24_OB1"/>
    <property type="match status" value="1"/>
</dbReference>
<dbReference type="OrthoDB" id="10265890at2759"/>
<feature type="domain" description="Cell division control protein 24 OB" evidence="1">
    <location>
        <begin position="332"/>
        <end position="546"/>
    </location>
</feature>
<dbReference type="InterPro" id="IPR035201">
    <property type="entry name" value="Cdc24_OB1"/>
</dbReference>
<dbReference type="EMBL" id="JANBTX010000392">
    <property type="protein sequence ID" value="KAJ2682595.1"/>
    <property type="molecule type" value="Genomic_DNA"/>
</dbReference>
<dbReference type="Pfam" id="PF17244">
    <property type="entry name" value="CDC24_OB3"/>
    <property type="match status" value="1"/>
</dbReference>
<evidence type="ECO:0000259" key="1">
    <source>
        <dbReference type="Pfam" id="PF17244"/>
    </source>
</evidence>
<dbReference type="PANTHER" id="PTHR36033:SF1">
    <property type="entry name" value="NUCLEIC ACID-BINDING PROTEINS SUPERFAMILY"/>
    <property type="match status" value="1"/>
</dbReference>
<evidence type="ECO:0000259" key="2">
    <source>
        <dbReference type="Pfam" id="PF17245"/>
    </source>
</evidence>
<evidence type="ECO:0000313" key="5">
    <source>
        <dbReference type="Proteomes" id="UP001151516"/>
    </source>
</evidence>
<name>A0A9W8L1Y3_9FUNG</name>
<feature type="domain" description="Cell division control protein 24 OB" evidence="3">
    <location>
        <begin position="3"/>
        <end position="68"/>
    </location>
</feature>
<dbReference type="PANTHER" id="PTHR36033">
    <property type="entry name" value="NUCLEIC ACID-BINDING PROTEINS SUPERFAMILY"/>
    <property type="match status" value="1"/>
</dbReference>
<comment type="caution">
    <text evidence="4">The sequence shown here is derived from an EMBL/GenBank/DDBJ whole genome shotgun (WGS) entry which is preliminary data.</text>
</comment>
<evidence type="ECO:0000313" key="4">
    <source>
        <dbReference type="EMBL" id="KAJ2682595.1"/>
    </source>
</evidence>
<proteinExistence type="predicted"/>
<accession>A0A9W8L1Y3</accession>
<dbReference type="AlphaFoldDB" id="A0A9W8L1Y3"/>
<feature type="domain" description="Cell division control protein 24 OB" evidence="2">
    <location>
        <begin position="129"/>
        <end position="199"/>
    </location>
</feature>
<dbReference type="InterPro" id="IPR035203">
    <property type="entry name" value="Cdc24_OB3"/>
</dbReference>
<gene>
    <name evidence="4" type="ORF">IWW39_005928</name>
</gene>
<dbReference type="Pfam" id="PF17245">
    <property type="entry name" value="CDC24_OB2"/>
    <property type="match status" value="1"/>
</dbReference>
<dbReference type="InterPro" id="IPR012340">
    <property type="entry name" value="NA-bd_OB-fold"/>
</dbReference>
<dbReference type="InterPro" id="IPR035200">
    <property type="entry name" value="Cdc24_OB2"/>
</dbReference>
<dbReference type="SUPFAM" id="SSF50249">
    <property type="entry name" value="Nucleic acid-binding proteins"/>
    <property type="match status" value="1"/>
</dbReference>
<dbReference type="Proteomes" id="UP001151516">
    <property type="component" value="Unassembled WGS sequence"/>
</dbReference>
<reference evidence="4" key="1">
    <citation type="submission" date="2022-07" db="EMBL/GenBank/DDBJ databases">
        <title>Phylogenomic reconstructions and comparative analyses of Kickxellomycotina fungi.</title>
        <authorList>
            <person name="Reynolds N.K."/>
            <person name="Stajich J.E."/>
            <person name="Barry K."/>
            <person name="Grigoriev I.V."/>
            <person name="Crous P."/>
            <person name="Smith M.E."/>
        </authorList>
    </citation>
    <scope>NUCLEOTIDE SEQUENCE</scope>
    <source>
        <strain evidence="4">CBS 109367</strain>
    </source>
</reference>
<keyword evidence="5" id="KW-1185">Reference proteome</keyword>
<protein>
    <submittedName>
        <fullName evidence="4">Uncharacterized protein</fullName>
    </submittedName>
</protein>
<organism evidence="4 5">
    <name type="scientific">Coemansia spiralis</name>
    <dbReference type="NCBI Taxonomy" id="417178"/>
    <lineage>
        <taxon>Eukaryota</taxon>
        <taxon>Fungi</taxon>
        <taxon>Fungi incertae sedis</taxon>
        <taxon>Zoopagomycota</taxon>
        <taxon>Kickxellomycotina</taxon>
        <taxon>Kickxellomycetes</taxon>
        <taxon>Kickxellales</taxon>
        <taxon>Kickxellaceae</taxon>
        <taxon>Coemansia</taxon>
    </lineage>
</organism>
<evidence type="ECO:0000259" key="3">
    <source>
        <dbReference type="Pfam" id="PF17246"/>
    </source>
</evidence>